<dbReference type="OrthoDB" id="2801472at2759"/>
<evidence type="ECO:0000313" key="2">
    <source>
        <dbReference type="EMBL" id="CDO72887.1"/>
    </source>
</evidence>
<protein>
    <recommendedName>
        <fullName evidence="1">DUF6589 domain-containing protein</fullName>
    </recommendedName>
</protein>
<proteinExistence type="predicted"/>
<accession>A0A060SEH2</accession>
<dbReference type="Pfam" id="PF20231">
    <property type="entry name" value="DUF6589"/>
    <property type="match status" value="1"/>
</dbReference>
<feature type="domain" description="DUF6589" evidence="1">
    <location>
        <begin position="87"/>
        <end position="422"/>
    </location>
</feature>
<sequence length="423" mass="48373">MSSKWISNSVNQMSEDALRAVEQRFLVTPSFLSWDNVYISFRVFAQRLEKKTSAGCGTAATVFFKKDAPQRPLHMNKELRQQRVAGMRNPLTYLDIYDLAAKGFPDIERWMAYHVLELLLEAPEFDLPTYHGRKSPLLEPPPSVNLLLCGDDHITEQFMLSTLPIPEASYEDNDKVLHSLLDQVGIRTKQQRRDFGSSRVLFVVGDQLTVDRVRGLQRFRAQDLNATDRLDYVVPVWGWLHYEMAIAKSLHKQYFGSASGLGLKHAFHILERKGLDTTSTQGPFHDNLEDALYAILAARIRLSWLELAGVEDLTALRNRSPEDLIKIAEEIVHKHASVRRLNELNDLGGKKEHETLYHSVMFNRDVLLYVVLNQAIKRGDIGMMEHILPHMLLRFIGGKNSHYAGETLEILQGLHREWPAEIA</sequence>
<dbReference type="Proteomes" id="UP000029665">
    <property type="component" value="Unassembled WGS sequence"/>
</dbReference>
<dbReference type="AlphaFoldDB" id="A0A060SEH2"/>
<dbReference type="STRING" id="5643.A0A060SEH2"/>
<keyword evidence="3" id="KW-1185">Reference proteome</keyword>
<dbReference type="HOGENOM" id="CLU_007061_0_1_1"/>
<evidence type="ECO:0000313" key="3">
    <source>
        <dbReference type="Proteomes" id="UP000029665"/>
    </source>
</evidence>
<dbReference type="InterPro" id="IPR046496">
    <property type="entry name" value="DUF6589"/>
</dbReference>
<reference evidence="2" key="1">
    <citation type="submission" date="2014-01" db="EMBL/GenBank/DDBJ databases">
        <title>The genome of the white-rot fungus Pycnoporus cinnabarinus: a basidiomycete model with a versatile arsenal for lignocellulosic biomass breakdown.</title>
        <authorList>
            <person name="Levasseur A."/>
            <person name="Lomascolo A."/>
            <person name="Ruiz-Duenas F.J."/>
            <person name="Uzan E."/>
            <person name="Piumi F."/>
            <person name="Kues U."/>
            <person name="Ram A.F.J."/>
            <person name="Murat C."/>
            <person name="Haon M."/>
            <person name="Benoit I."/>
            <person name="Arfi Y."/>
            <person name="Chevret D."/>
            <person name="Drula E."/>
            <person name="Kwon M.J."/>
            <person name="Gouret P."/>
            <person name="Lesage-Meessen L."/>
            <person name="Lombard V."/>
            <person name="Mariette J."/>
            <person name="Noirot C."/>
            <person name="Park J."/>
            <person name="Patyshakuliyeva A."/>
            <person name="Wieneger R.A.B."/>
            <person name="Wosten H.A.B."/>
            <person name="Martin F."/>
            <person name="Coutinho P.M."/>
            <person name="de Vries R."/>
            <person name="Martinez A.T."/>
            <person name="Klopp C."/>
            <person name="Pontarotti P."/>
            <person name="Henrissat B."/>
            <person name="Record E."/>
        </authorList>
    </citation>
    <scope>NUCLEOTIDE SEQUENCE [LARGE SCALE GENOMIC DNA]</scope>
    <source>
        <strain evidence="2">BRFM137</strain>
    </source>
</reference>
<gene>
    <name evidence="2" type="ORF">BN946_scf185002.g72</name>
</gene>
<name>A0A060SEH2_PYCCI</name>
<comment type="caution">
    <text evidence="2">The sequence shown here is derived from an EMBL/GenBank/DDBJ whole genome shotgun (WGS) entry which is preliminary data.</text>
</comment>
<dbReference type="OMA" id="DWSEEMA"/>
<dbReference type="EMBL" id="CCBP010000118">
    <property type="protein sequence ID" value="CDO72887.1"/>
    <property type="molecule type" value="Genomic_DNA"/>
</dbReference>
<organism evidence="2 3">
    <name type="scientific">Pycnoporus cinnabarinus</name>
    <name type="common">Cinnabar-red polypore</name>
    <name type="synonym">Trametes cinnabarina</name>
    <dbReference type="NCBI Taxonomy" id="5643"/>
    <lineage>
        <taxon>Eukaryota</taxon>
        <taxon>Fungi</taxon>
        <taxon>Dikarya</taxon>
        <taxon>Basidiomycota</taxon>
        <taxon>Agaricomycotina</taxon>
        <taxon>Agaricomycetes</taxon>
        <taxon>Polyporales</taxon>
        <taxon>Polyporaceae</taxon>
        <taxon>Trametes</taxon>
    </lineage>
</organism>
<evidence type="ECO:0000259" key="1">
    <source>
        <dbReference type="Pfam" id="PF20231"/>
    </source>
</evidence>